<comment type="subcellular location">
    <subcellularLocation>
        <location evidence="2">Endoplasmic reticulum membrane</location>
        <topology evidence="2">Multi-pass membrane protein</topology>
    </subcellularLocation>
</comment>
<evidence type="ECO:0000313" key="6">
    <source>
        <dbReference type="EnsemblMetazoa" id="ACHR001223-PA"/>
    </source>
</evidence>
<protein>
    <recommendedName>
        <fullName evidence="2">Endoplasmic reticulum junction formation protein lunapark</fullName>
    </recommendedName>
</protein>
<dbReference type="GO" id="GO:0071788">
    <property type="term" value="P:endoplasmic reticulum tubular network maintenance"/>
    <property type="evidence" value="ECO:0007669"/>
    <property type="project" value="UniProtKB-UniRule"/>
</dbReference>
<feature type="compositionally biased region" description="Polar residues" evidence="4">
    <location>
        <begin position="396"/>
        <end position="405"/>
    </location>
</feature>
<accession>A0A182JRU1</accession>
<evidence type="ECO:0000256" key="2">
    <source>
        <dbReference type="RuleBase" id="RU367073"/>
    </source>
</evidence>
<comment type="function">
    <text evidence="2">Plays a role in determining ER morphology.</text>
</comment>
<keyword evidence="2" id="KW-0256">Endoplasmic reticulum</keyword>
<keyword evidence="2" id="KW-0472">Membrane</keyword>
<dbReference type="PANTHER" id="PTHR22166">
    <property type="entry name" value="ENDOPLASMIC RETICULUM JUNCTION FORMATION PROTEIN LUNAPARK"/>
    <property type="match status" value="1"/>
</dbReference>
<dbReference type="GO" id="GO:0008270">
    <property type="term" value="F:zinc ion binding"/>
    <property type="evidence" value="ECO:0007669"/>
    <property type="project" value="UniProtKB-KW"/>
</dbReference>
<keyword evidence="2" id="KW-1133">Transmembrane helix</keyword>
<dbReference type="AlphaFoldDB" id="A0A182JRU1"/>
<feature type="region of interest" description="Disordered" evidence="4">
    <location>
        <begin position="170"/>
        <end position="200"/>
    </location>
</feature>
<feature type="compositionally biased region" description="Polar residues" evidence="4">
    <location>
        <begin position="187"/>
        <end position="200"/>
    </location>
</feature>
<dbReference type="InterPro" id="IPR040115">
    <property type="entry name" value="Lnp"/>
</dbReference>
<reference evidence="6" key="2">
    <citation type="submission" date="2020-05" db="UniProtKB">
        <authorList>
            <consortium name="EnsemblMetazoa"/>
        </authorList>
    </citation>
    <scope>IDENTIFICATION</scope>
    <source>
        <strain evidence="6">ACHKN1017</strain>
    </source>
</reference>
<feature type="transmembrane region" description="Helical" evidence="2">
    <location>
        <begin position="37"/>
        <end position="59"/>
    </location>
</feature>
<keyword evidence="2" id="KW-0863">Zinc-finger</keyword>
<evidence type="ECO:0000313" key="7">
    <source>
        <dbReference type="Proteomes" id="UP000075881"/>
    </source>
</evidence>
<dbReference type="VEuPathDB" id="VectorBase:ACHR001223"/>
<reference evidence="7" key="1">
    <citation type="submission" date="2013-03" db="EMBL/GenBank/DDBJ databases">
        <title>The Genome Sequence of Anopheles christyi ACHKN1017.</title>
        <authorList>
            <consortium name="The Broad Institute Genomics Platform"/>
            <person name="Neafsey D.E."/>
            <person name="Besansky N."/>
            <person name="Walker B."/>
            <person name="Young S.K."/>
            <person name="Zeng Q."/>
            <person name="Gargeya S."/>
            <person name="Fitzgerald M."/>
            <person name="Haas B."/>
            <person name="Abouelleil A."/>
            <person name="Allen A.W."/>
            <person name="Alvarado L."/>
            <person name="Arachchi H.M."/>
            <person name="Berlin A.M."/>
            <person name="Chapman S.B."/>
            <person name="Gainer-Dewar J."/>
            <person name="Goldberg J."/>
            <person name="Griggs A."/>
            <person name="Gujja S."/>
            <person name="Hansen M."/>
            <person name="Howarth C."/>
            <person name="Imamovic A."/>
            <person name="Ireland A."/>
            <person name="Larimer J."/>
            <person name="McCowan C."/>
            <person name="Murphy C."/>
            <person name="Pearson M."/>
            <person name="Poon T.W."/>
            <person name="Priest M."/>
            <person name="Roberts A."/>
            <person name="Saif S."/>
            <person name="Shea T."/>
            <person name="Sisk P."/>
            <person name="Sykes S."/>
            <person name="Wortman J."/>
            <person name="Nusbaum C."/>
            <person name="Birren B."/>
        </authorList>
    </citation>
    <scope>NUCLEOTIDE SEQUENCE [LARGE SCALE GENOMIC DNA]</scope>
    <source>
        <strain evidence="7">ACHKN1017</strain>
    </source>
</reference>
<keyword evidence="3" id="KW-0175">Coiled coil</keyword>
<comment type="similarity">
    <text evidence="1 2">Belongs to the lunapark family.</text>
</comment>
<keyword evidence="2" id="KW-0812">Transmembrane</keyword>
<name>A0A182JRU1_9DIPT</name>
<dbReference type="Pfam" id="PF10058">
    <property type="entry name" value="Zn_ribbon_10"/>
    <property type="match status" value="1"/>
</dbReference>
<proteinExistence type="inferred from homology"/>
<dbReference type="GO" id="GO:0098826">
    <property type="term" value="C:endoplasmic reticulum tubular network membrane"/>
    <property type="evidence" value="ECO:0007669"/>
    <property type="project" value="UniProtKB-UniRule"/>
</dbReference>
<dbReference type="STRING" id="43041.A0A182JRU1"/>
<evidence type="ECO:0000256" key="3">
    <source>
        <dbReference type="SAM" id="Coils"/>
    </source>
</evidence>
<feature type="transmembrane region" description="Helical" evidence="2">
    <location>
        <begin position="65"/>
        <end position="85"/>
    </location>
</feature>
<evidence type="ECO:0000256" key="1">
    <source>
        <dbReference type="ARBA" id="ARBA00009940"/>
    </source>
</evidence>
<feature type="domain" description="Lunapark zinc ribbon" evidence="5">
    <location>
        <begin position="244"/>
        <end position="293"/>
    </location>
</feature>
<dbReference type="Proteomes" id="UP000075881">
    <property type="component" value="Unassembled WGS sequence"/>
</dbReference>
<dbReference type="GO" id="GO:1903373">
    <property type="term" value="P:positive regulation of endoplasmic reticulum tubular network organization"/>
    <property type="evidence" value="ECO:0007669"/>
    <property type="project" value="UniProtKB-UniRule"/>
</dbReference>
<organism evidence="6 7">
    <name type="scientific">Anopheles christyi</name>
    <dbReference type="NCBI Taxonomy" id="43041"/>
    <lineage>
        <taxon>Eukaryota</taxon>
        <taxon>Metazoa</taxon>
        <taxon>Ecdysozoa</taxon>
        <taxon>Arthropoda</taxon>
        <taxon>Hexapoda</taxon>
        <taxon>Insecta</taxon>
        <taxon>Pterygota</taxon>
        <taxon>Neoptera</taxon>
        <taxon>Endopterygota</taxon>
        <taxon>Diptera</taxon>
        <taxon>Nematocera</taxon>
        <taxon>Culicoidea</taxon>
        <taxon>Culicidae</taxon>
        <taxon>Anophelinae</taxon>
        <taxon>Anopheles</taxon>
    </lineage>
</organism>
<feature type="region of interest" description="Disordered" evidence="4">
    <location>
        <begin position="310"/>
        <end position="418"/>
    </location>
</feature>
<keyword evidence="7" id="KW-1185">Reference proteome</keyword>
<sequence length="418" mass="47222">KEKTTFQKLEELEEKIKNLEAYTISTQERRKRFVGRFLVTSIVLYVVGSLIFYFAFFPPTWKERIVYSVPLLICPILIFILKRVLAWHYERKLRLNSNKLKDLRTDKKKILENVMEKETYKVAVEILDKFGDKSHRIQTQAFNASLTPLRVPKPIPVGQPAPRMPNPNLSQRQISPPSVAVRPATPVTPQMRPSGQMHHTPQTAPGMMIRPTHPQQGPMYGARNNMVYRRTPFPIINQNEKGVLEKMVDYLVGDGPTNRFAMICAECCMHNGMVLKEEYEYTAFRCAFCNALNPAKKQRPVAPRLPYEQEQLDRLSQKPETSSESEAEEDDNRSSGSSQSGEPRSPGVGEEEPFEPEEQVKHEELCNFGTSETESSAAGAGESSGEKPAPNDENPADSTPDSTEVPSRPETVGSKKVD</sequence>
<dbReference type="EnsemblMetazoa" id="ACHR001223-RA">
    <property type="protein sequence ID" value="ACHR001223-PA"/>
    <property type="gene ID" value="ACHR001223"/>
</dbReference>
<comment type="domain">
    <text evidence="2">The C4-type zinc finger motif is necessary both for its ER three-way tubular junction localization and formation.</text>
</comment>
<dbReference type="InterPro" id="IPR019273">
    <property type="entry name" value="Lunapark_Znf"/>
</dbReference>
<feature type="compositionally biased region" description="Low complexity" evidence="4">
    <location>
        <begin position="369"/>
        <end position="383"/>
    </location>
</feature>
<dbReference type="PANTHER" id="PTHR22166:SF12">
    <property type="entry name" value="ENDOPLASMIC RETICULUM JUNCTION FORMATION PROTEIN LUNAPARK"/>
    <property type="match status" value="1"/>
</dbReference>
<keyword evidence="2" id="KW-0862">Zinc</keyword>
<evidence type="ECO:0000256" key="4">
    <source>
        <dbReference type="SAM" id="MobiDB-lite"/>
    </source>
</evidence>
<feature type="compositionally biased region" description="Low complexity" evidence="4">
    <location>
        <begin position="334"/>
        <end position="347"/>
    </location>
</feature>
<keyword evidence="2" id="KW-0479">Metal-binding</keyword>
<feature type="coiled-coil region" evidence="3">
    <location>
        <begin position="2"/>
        <end position="29"/>
    </location>
</feature>
<evidence type="ECO:0000259" key="5">
    <source>
        <dbReference type="Pfam" id="PF10058"/>
    </source>
</evidence>